<proteinExistence type="predicted"/>
<dbReference type="OrthoDB" id="3003645at2759"/>
<sequence length="496" mass="52031">MPTVPPTFVASAAYHHGVPTVPGPAPFSVGSFLDRERDDAASGPTPDPDTEDFAIVPMENGNAVTEPGPERPPAHSSAAALSGPHTSRQSSPPARNSRFSLGALSLNSPSSAIIGTPFDLSPRFEYPFPSSASTDVASSVFDHDSVPYPYGHPLFGAYGHRHVLGWAGLPVSSSLPNLSSTAGFPIAAPPGHPSVMGPGAQRIQVPTHPKLSLREPPIPPSLTRKRYIMREQEIEPRSEANLNQRRGVSGITPPRRTFTEQELADTTDVDAVRQQGLPLPSVVAIPRPPSLERRESDETVVGSVQGHGEKGVLDELCSPSGPAVALITSAEDTQVEFPTLGAIITEEPEVKPTTVADVQPVQGDARTGADVSVPSHGYPTPAVIDVSDARLDTLPAFPLATIAISSSAVCTAGFCPVFEEAPPPTHDPSIDARVHTVLRQGAGHPHEPHDYDCKIHDTPTEEASVPIYDGARLPSDDSAPAPAPAPADSVATPTDS</sequence>
<feature type="region of interest" description="Disordered" evidence="1">
    <location>
        <begin position="441"/>
        <end position="496"/>
    </location>
</feature>
<feature type="compositionally biased region" description="Basic and acidic residues" evidence="1">
    <location>
        <begin position="444"/>
        <end position="459"/>
    </location>
</feature>
<dbReference type="EMBL" id="KE504123">
    <property type="protein sequence ID" value="EPT05618.1"/>
    <property type="molecule type" value="Genomic_DNA"/>
</dbReference>
<dbReference type="HOGENOM" id="CLU_549859_0_0_1"/>
<keyword evidence="3" id="KW-1185">Reference proteome</keyword>
<protein>
    <submittedName>
        <fullName evidence="2">Uncharacterized protein</fullName>
    </submittedName>
</protein>
<dbReference type="AlphaFoldDB" id="S8EN61"/>
<evidence type="ECO:0000256" key="1">
    <source>
        <dbReference type="SAM" id="MobiDB-lite"/>
    </source>
</evidence>
<dbReference type="eggNOG" id="ENOG502RCR3">
    <property type="taxonomic scope" value="Eukaryota"/>
</dbReference>
<organism evidence="2 3">
    <name type="scientific">Fomitopsis schrenkii</name>
    <name type="common">Brown rot fungus</name>
    <dbReference type="NCBI Taxonomy" id="2126942"/>
    <lineage>
        <taxon>Eukaryota</taxon>
        <taxon>Fungi</taxon>
        <taxon>Dikarya</taxon>
        <taxon>Basidiomycota</taxon>
        <taxon>Agaricomycotina</taxon>
        <taxon>Agaricomycetes</taxon>
        <taxon>Polyporales</taxon>
        <taxon>Fomitopsis</taxon>
    </lineage>
</organism>
<feature type="compositionally biased region" description="Polar residues" evidence="1">
    <location>
        <begin position="84"/>
        <end position="100"/>
    </location>
</feature>
<dbReference type="InParanoid" id="S8EN61"/>
<evidence type="ECO:0000313" key="3">
    <source>
        <dbReference type="Proteomes" id="UP000015241"/>
    </source>
</evidence>
<dbReference type="Proteomes" id="UP000015241">
    <property type="component" value="Unassembled WGS sequence"/>
</dbReference>
<evidence type="ECO:0000313" key="2">
    <source>
        <dbReference type="EMBL" id="EPT05618.1"/>
    </source>
</evidence>
<gene>
    <name evidence="2" type="ORF">FOMPIDRAFT_1013333</name>
</gene>
<feature type="region of interest" description="Disordered" evidence="1">
    <location>
        <begin position="29"/>
        <end position="100"/>
    </location>
</feature>
<reference evidence="2 3" key="1">
    <citation type="journal article" date="2012" name="Science">
        <title>The Paleozoic origin of enzymatic lignin decomposition reconstructed from 31 fungal genomes.</title>
        <authorList>
            <person name="Floudas D."/>
            <person name="Binder M."/>
            <person name="Riley R."/>
            <person name="Barry K."/>
            <person name="Blanchette R.A."/>
            <person name="Henrissat B."/>
            <person name="Martinez A.T."/>
            <person name="Otillar R."/>
            <person name="Spatafora J.W."/>
            <person name="Yadav J.S."/>
            <person name="Aerts A."/>
            <person name="Benoit I."/>
            <person name="Boyd A."/>
            <person name="Carlson A."/>
            <person name="Copeland A."/>
            <person name="Coutinho P.M."/>
            <person name="de Vries R.P."/>
            <person name="Ferreira P."/>
            <person name="Findley K."/>
            <person name="Foster B."/>
            <person name="Gaskell J."/>
            <person name="Glotzer D."/>
            <person name="Gorecki P."/>
            <person name="Heitman J."/>
            <person name="Hesse C."/>
            <person name="Hori C."/>
            <person name="Igarashi K."/>
            <person name="Jurgens J.A."/>
            <person name="Kallen N."/>
            <person name="Kersten P."/>
            <person name="Kohler A."/>
            <person name="Kuees U."/>
            <person name="Kumar T.K.A."/>
            <person name="Kuo A."/>
            <person name="LaButti K."/>
            <person name="Larrondo L.F."/>
            <person name="Lindquist E."/>
            <person name="Ling A."/>
            <person name="Lombard V."/>
            <person name="Lucas S."/>
            <person name="Lundell T."/>
            <person name="Martin R."/>
            <person name="McLaughlin D.J."/>
            <person name="Morgenstern I."/>
            <person name="Morin E."/>
            <person name="Murat C."/>
            <person name="Nagy L.G."/>
            <person name="Nolan M."/>
            <person name="Ohm R.A."/>
            <person name="Patyshakuliyeva A."/>
            <person name="Rokas A."/>
            <person name="Ruiz-Duenas F.J."/>
            <person name="Sabat G."/>
            <person name="Salamov A."/>
            <person name="Samejima M."/>
            <person name="Schmutz J."/>
            <person name="Slot J.C."/>
            <person name="St John F."/>
            <person name="Stenlid J."/>
            <person name="Sun H."/>
            <person name="Sun S."/>
            <person name="Syed K."/>
            <person name="Tsang A."/>
            <person name="Wiebenga A."/>
            <person name="Young D."/>
            <person name="Pisabarro A."/>
            <person name="Eastwood D.C."/>
            <person name="Martin F."/>
            <person name="Cullen D."/>
            <person name="Grigoriev I.V."/>
            <person name="Hibbett D.S."/>
        </authorList>
    </citation>
    <scope>NUCLEOTIDE SEQUENCE</scope>
    <source>
        <strain evidence="3">FP-58527</strain>
    </source>
</reference>
<name>S8EN61_FOMSC</name>
<accession>S8EN61</accession>